<evidence type="ECO:0000256" key="1">
    <source>
        <dbReference type="SAM" id="Phobius"/>
    </source>
</evidence>
<reference evidence="2" key="1">
    <citation type="submission" date="2021-11" db="EMBL/GenBank/DDBJ databases">
        <authorList>
            <person name="Ge X.-Y."/>
            <person name="Peng L."/>
            <person name="Sun C.-H."/>
            <person name="Wang B.-X."/>
        </authorList>
    </citation>
    <scope>NUCLEOTIDE SEQUENCE</scope>
</reference>
<dbReference type="GeneID" id="77424905"/>
<organism evidence="2">
    <name type="scientific">Adicella ragma</name>
    <dbReference type="NCBI Taxonomy" id="2904898"/>
    <lineage>
        <taxon>Eukaryota</taxon>
        <taxon>Metazoa</taxon>
        <taxon>Ecdysozoa</taxon>
        <taxon>Arthropoda</taxon>
        <taxon>Hexapoda</taxon>
        <taxon>Insecta</taxon>
        <taxon>Pterygota</taxon>
        <taxon>Neoptera</taxon>
        <taxon>Endopterygota</taxon>
        <taxon>Trichoptera</taxon>
        <taxon>Integripalpia</taxon>
        <taxon>Brevitentoria</taxon>
        <taxon>Leptoceroidea</taxon>
        <taxon>Leptoceridae</taxon>
        <taxon>Leptocerinae</taxon>
        <taxon>Triaenodini</taxon>
        <taxon>Adicella</taxon>
    </lineage>
</organism>
<keyword evidence="1" id="KW-0472">Membrane</keyword>
<protein>
    <submittedName>
        <fullName evidence="2">ATP synthase F0 subunit 8</fullName>
    </submittedName>
</protein>
<keyword evidence="1" id="KW-1133">Transmembrane helix</keyword>
<reference evidence="2" key="2">
    <citation type="journal article" date="2022" name="Syst. Entomol.">
        <title>Massive gene rearrangements of mitochondrial genomes and implications for the phylogeny of Trichoptera (Insecta).</title>
        <authorList>
            <person name="Ge X."/>
            <person name="Peng L."/>
            <person name="Vogler A.P."/>
            <person name="Morse J.C."/>
            <person name="Yang L."/>
            <person name="Sun C."/>
            <person name="Wang B."/>
        </authorList>
    </citation>
    <scope>NUCLEOTIDE SEQUENCE</scope>
</reference>
<evidence type="ECO:0000313" key="2">
    <source>
        <dbReference type="EMBL" id="UZZ43717.1"/>
    </source>
</evidence>
<proteinExistence type="predicted"/>
<feature type="transmembrane region" description="Helical" evidence="1">
    <location>
        <begin position="7"/>
        <end position="30"/>
    </location>
</feature>
<keyword evidence="2" id="KW-0496">Mitochondrion</keyword>
<name>A0A9E8LPV1_9NEOP</name>
<dbReference type="CTD" id="4509"/>
<gene>
    <name evidence="2" type="primary">ATP8</name>
</gene>
<accession>A0A9E8LPV1</accession>
<dbReference type="RefSeq" id="YP_010585981.1">
    <property type="nucleotide sequence ID" value="NC_069240.1"/>
</dbReference>
<keyword evidence="1" id="KW-0812">Transmembrane</keyword>
<sequence length="52" mass="6696">MPQMMPLNWLFLYFMFLMTYAMFIYMNFYITSFNNKNNLLLMNKKNYMLWKW</sequence>
<geneLocation type="mitochondrion" evidence="2"/>
<dbReference type="EMBL" id="OL677998">
    <property type="protein sequence ID" value="UZZ43717.1"/>
    <property type="molecule type" value="Genomic_DNA"/>
</dbReference>
<dbReference type="AlphaFoldDB" id="A0A9E8LPV1"/>